<dbReference type="PANTHER" id="PTHR12997:SF2">
    <property type="entry name" value="INOSITOL POLYPHOSPHATE-5-PHOSPHATASE A"/>
    <property type="match status" value="1"/>
</dbReference>
<dbReference type="InterPro" id="IPR036691">
    <property type="entry name" value="Endo/exonu/phosph_ase_sf"/>
</dbReference>
<evidence type="ECO:0000256" key="2">
    <source>
        <dbReference type="ARBA" id="ARBA00022801"/>
    </source>
</evidence>
<comment type="similarity">
    <text evidence="3">Belongs to the inositol 1,4,5-trisphosphate 5-phosphatase type I family.</text>
</comment>
<gene>
    <name evidence="6" type="ORF">GWI33_006643</name>
</gene>
<name>A0A834IU76_RHYFE</name>
<dbReference type="EMBL" id="JAACXV010000334">
    <property type="protein sequence ID" value="KAF7279882.1"/>
    <property type="molecule type" value="Genomic_DNA"/>
</dbReference>
<organism evidence="6 7">
    <name type="scientific">Rhynchophorus ferrugineus</name>
    <name type="common">Red palm weevil</name>
    <name type="synonym">Curculio ferrugineus</name>
    <dbReference type="NCBI Taxonomy" id="354439"/>
    <lineage>
        <taxon>Eukaryota</taxon>
        <taxon>Metazoa</taxon>
        <taxon>Ecdysozoa</taxon>
        <taxon>Arthropoda</taxon>
        <taxon>Hexapoda</taxon>
        <taxon>Insecta</taxon>
        <taxon>Pterygota</taxon>
        <taxon>Neoptera</taxon>
        <taxon>Endopterygota</taxon>
        <taxon>Coleoptera</taxon>
        <taxon>Polyphaga</taxon>
        <taxon>Cucujiformia</taxon>
        <taxon>Curculionidae</taxon>
        <taxon>Dryophthorinae</taxon>
        <taxon>Rhynchophorus</taxon>
    </lineage>
</organism>
<protein>
    <recommendedName>
        <fullName evidence="1">inositol-polyphosphate 5-phosphatase</fullName>
        <ecNumber evidence="1">3.1.3.56</ecNumber>
    </recommendedName>
</protein>
<feature type="domain" description="Inositol polyphosphate-related phosphatase" evidence="5">
    <location>
        <begin position="2"/>
        <end position="386"/>
    </location>
</feature>
<dbReference type="GO" id="GO:0046856">
    <property type="term" value="P:phosphatidylinositol dephosphorylation"/>
    <property type="evidence" value="ECO:0007669"/>
    <property type="project" value="InterPro"/>
</dbReference>
<feature type="region of interest" description="Disordered" evidence="4">
    <location>
        <begin position="447"/>
        <end position="475"/>
    </location>
</feature>
<accession>A0A834IU76</accession>
<dbReference type="PANTHER" id="PTHR12997">
    <property type="entry name" value="TYPE I INOSITOL-1,4,5-TRISPHOSPHATE 5-PHOSPHATASE"/>
    <property type="match status" value="1"/>
</dbReference>
<dbReference type="GO" id="GO:0004445">
    <property type="term" value="F:inositol-polyphosphate 5-phosphatase activity"/>
    <property type="evidence" value="ECO:0007669"/>
    <property type="project" value="UniProtKB-EC"/>
</dbReference>
<dbReference type="OrthoDB" id="5780965at2759"/>
<dbReference type="SMART" id="SM00128">
    <property type="entry name" value="IPPc"/>
    <property type="match status" value="1"/>
</dbReference>
<feature type="compositionally biased region" description="Polar residues" evidence="4">
    <location>
        <begin position="452"/>
        <end position="462"/>
    </location>
</feature>
<evidence type="ECO:0000259" key="5">
    <source>
        <dbReference type="SMART" id="SM00128"/>
    </source>
</evidence>
<dbReference type="InterPro" id="IPR000300">
    <property type="entry name" value="IPPc"/>
</dbReference>
<proteinExistence type="inferred from homology"/>
<dbReference type="InterPro" id="IPR039737">
    <property type="entry name" value="INPP5A"/>
</dbReference>
<evidence type="ECO:0000313" key="7">
    <source>
        <dbReference type="Proteomes" id="UP000625711"/>
    </source>
</evidence>
<evidence type="ECO:0000256" key="1">
    <source>
        <dbReference type="ARBA" id="ARBA00012997"/>
    </source>
</evidence>
<comment type="caution">
    <text evidence="6">The sequence shown here is derived from an EMBL/GenBank/DDBJ whole genome shotgun (WGS) entry which is preliminary data.</text>
</comment>
<evidence type="ECO:0000256" key="3">
    <source>
        <dbReference type="ARBA" id="ARBA00023599"/>
    </source>
</evidence>
<dbReference type="EC" id="3.1.3.56" evidence="1"/>
<dbReference type="Gene3D" id="3.60.10.10">
    <property type="entry name" value="Endonuclease/exonuclease/phosphatase"/>
    <property type="match status" value="1"/>
</dbReference>
<dbReference type="AlphaFoldDB" id="A0A834IU76"/>
<dbReference type="SUPFAM" id="SSF56219">
    <property type="entry name" value="DNase I-like"/>
    <property type="match status" value="1"/>
</dbReference>
<reference evidence="6" key="1">
    <citation type="submission" date="2020-08" db="EMBL/GenBank/DDBJ databases">
        <title>Genome sequencing and assembly of the red palm weevil Rhynchophorus ferrugineus.</title>
        <authorList>
            <person name="Dias G.B."/>
            <person name="Bergman C.M."/>
            <person name="Manee M."/>
        </authorList>
    </citation>
    <scope>NUCLEOTIDE SEQUENCE</scope>
    <source>
        <strain evidence="6">AA-2017</strain>
        <tissue evidence="6">Whole larva</tissue>
    </source>
</reference>
<evidence type="ECO:0000256" key="4">
    <source>
        <dbReference type="SAM" id="MobiDB-lite"/>
    </source>
</evidence>
<evidence type="ECO:0000313" key="6">
    <source>
        <dbReference type="EMBL" id="KAF7279882.1"/>
    </source>
</evidence>
<dbReference type="Pfam" id="PF22669">
    <property type="entry name" value="Exo_endo_phos2"/>
    <property type="match status" value="1"/>
</dbReference>
<keyword evidence="2" id="KW-0378">Hydrolase</keyword>
<dbReference type="Proteomes" id="UP000625711">
    <property type="component" value="Unassembled WGS sequence"/>
</dbReference>
<keyword evidence="7" id="KW-1185">Reference proteome</keyword>
<sequence length="628" mass="71280">MDSVPILLVTANVGSIFDDPTQMLKQWVKEFLLKISKLKVKFIALHCQEVGGKHYENSMKHVNSFISLLQKSDELKHFTKSRIFLDEDFSSVPNFTALGSLYFIHESLDASIWDFEQSKFIPITDTQIFSGNIEAVPIKEKAKFPQAFFPECKWSRKGFMRTRWSISGTVFDLVNIHLFHDASNLVAMSAYPSVYCKNRRHALEHTLHKFHNDQYDNVPYFVFGDFNFRTDTEGVIKKLTSGLTKIRVQNTRNNDHTKLQFTNQDDNLVLSIGKKEFSHSDHETIFVNYDWLRMFDKETEAFKDILSEYPINFAPSYPFEEQLTKASSYMPTRCPAWCDRVLLSNSAKKIVNEEQPIEYGLMGLHTCMGDHKPVFLKVKLNSDAGIVRCCDSAPFVCLPEKCQCYRTLGPVPINIIDMSDYIIPKPYPEPQTDSKFLHPTAGGGALLEPYTPESSASRSPFSEENDAADHSNQRRNSLCPAQLKNKLENILLSTNADDSIGVQQSLVDDDKSNPESTGDISCKTQRKIATNYSIDRSIDVINIDLPASNQNSKNSSSFRTNPMFVFLIEYVKFESLTRTSGGIVKSNNGLPALANDQDNDQESHNSLSEYICIKNIMQSVKILKESSI</sequence>